<reference evidence="1 2" key="1">
    <citation type="journal article" date="2016" name="Nat. Commun.">
        <title>Thousands of microbial genomes shed light on interconnected biogeochemical processes in an aquifer system.</title>
        <authorList>
            <person name="Anantharaman K."/>
            <person name="Brown C.T."/>
            <person name="Hug L.A."/>
            <person name="Sharon I."/>
            <person name="Castelle C.J."/>
            <person name="Probst A.J."/>
            <person name="Thomas B.C."/>
            <person name="Singh A."/>
            <person name="Wilkins M.J."/>
            <person name="Karaoz U."/>
            <person name="Brodie E.L."/>
            <person name="Williams K.H."/>
            <person name="Hubbard S.S."/>
            <person name="Banfield J.F."/>
        </authorList>
    </citation>
    <scope>NUCLEOTIDE SEQUENCE [LARGE SCALE GENOMIC DNA]</scope>
</reference>
<organism evidence="1 2">
    <name type="scientific">Candidatus Gottesmanbacteria bacterium RIFCSPHIGHO2_01_FULL_40_15</name>
    <dbReference type="NCBI Taxonomy" id="1798376"/>
    <lineage>
        <taxon>Bacteria</taxon>
        <taxon>Candidatus Gottesmaniibacteriota</taxon>
    </lineage>
</organism>
<comment type="caution">
    <text evidence="1">The sequence shown here is derived from an EMBL/GenBank/DDBJ whole genome shotgun (WGS) entry which is preliminary data.</text>
</comment>
<evidence type="ECO:0000313" key="2">
    <source>
        <dbReference type="Proteomes" id="UP000177354"/>
    </source>
</evidence>
<name>A0A1F5Z105_9BACT</name>
<dbReference type="AlphaFoldDB" id="A0A1F5Z105"/>
<sequence>MWAIFFFLLLITAFSVSLFLLKLISVSENYGAPPYVEDEVASDHYAGRFGDLSKWVRPEGPLRVAQILLLLALKLLPRDVI</sequence>
<evidence type="ECO:0000313" key="1">
    <source>
        <dbReference type="EMBL" id="OGG06004.1"/>
    </source>
</evidence>
<dbReference type="EMBL" id="MFJF01000020">
    <property type="protein sequence ID" value="OGG06004.1"/>
    <property type="molecule type" value="Genomic_DNA"/>
</dbReference>
<proteinExistence type="predicted"/>
<accession>A0A1F5Z105</accession>
<gene>
    <name evidence="1" type="ORF">A2777_02585</name>
</gene>
<dbReference type="Proteomes" id="UP000177354">
    <property type="component" value="Unassembled WGS sequence"/>
</dbReference>
<protein>
    <submittedName>
        <fullName evidence="1">Uncharacterized protein</fullName>
    </submittedName>
</protein>